<dbReference type="OrthoDB" id="9774177at2"/>
<evidence type="ECO:0000313" key="7">
    <source>
        <dbReference type="Proteomes" id="UP000294743"/>
    </source>
</evidence>
<dbReference type="EMBL" id="SODD01000053">
    <property type="protein sequence ID" value="TDW11410.1"/>
    <property type="molecule type" value="Genomic_DNA"/>
</dbReference>
<evidence type="ECO:0000256" key="5">
    <source>
        <dbReference type="ARBA" id="ARBA00023277"/>
    </source>
</evidence>
<sequence length="248" mass="28205">MKLMIRADDLGYSRGVNYGIYDSVKHGVINNVGVMVNMPDTQHGVNLLKDLNVCFGQHTNICVGKPLSDPSKIPSLVQENGEFKPSSAYRNATEDFVDLDEVILEIEAQYERYKQLMGKEPEYFEGHAVASDNFLKGLEIVAKRHGLKYFGFAFDDKPIIVNDNKVFIHMEAMDANYEPFAMIKRIVENPSKDGYDLVVFHPGYLDANILEQSSLTIPRTQEVKLATSDRLVKYMQIHDIKLYTFDDL</sequence>
<proteinExistence type="predicted"/>
<evidence type="ECO:0000256" key="2">
    <source>
        <dbReference type="ARBA" id="ARBA00022723"/>
    </source>
</evidence>
<dbReference type="PANTHER" id="PTHR31609">
    <property type="entry name" value="YDJC DEACETYLASE FAMILY MEMBER"/>
    <property type="match status" value="1"/>
</dbReference>
<keyword evidence="4" id="KW-0460">Magnesium</keyword>
<keyword evidence="5" id="KW-0119">Carbohydrate metabolism</keyword>
<dbReference type="GO" id="GO:0005975">
    <property type="term" value="P:carbohydrate metabolic process"/>
    <property type="evidence" value="ECO:0007669"/>
    <property type="project" value="InterPro"/>
</dbReference>
<dbReference type="SUPFAM" id="SSF88713">
    <property type="entry name" value="Glycoside hydrolase/deacetylase"/>
    <property type="match status" value="1"/>
</dbReference>
<dbReference type="GO" id="GO:0016787">
    <property type="term" value="F:hydrolase activity"/>
    <property type="evidence" value="ECO:0007669"/>
    <property type="project" value="UniProtKB-KW"/>
</dbReference>
<dbReference type="Gene3D" id="3.20.20.370">
    <property type="entry name" value="Glycoside hydrolase/deacetylase"/>
    <property type="match status" value="1"/>
</dbReference>
<dbReference type="GO" id="GO:0046872">
    <property type="term" value="F:metal ion binding"/>
    <property type="evidence" value="ECO:0007669"/>
    <property type="project" value="UniProtKB-KW"/>
</dbReference>
<evidence type="ECO:0000313" key="6">
    <source>
        <dbReference type="EMBL" id="TDW11410.1"/>
    </source>
</evidence>
<keyword evidence="2" id="KW-0479">Metal-binding</keyword>
<dbReference type="RefSeq" id="WP_134171189.1">
    <property type="nucleotide sequence ID" value="NZ_SODD01000053.1"/>
</dbReference>
<dbReference type="InterPro" id="IPR006879">
    <property type="entry name" value="YdjC-like"/>
</dbReference>
<dbReference type="CDD" id="cd10805">
    <property type="entry name" value="YdjC_like_1"/>
    <property type="match status" value="1"/>
</dbReference>
<accession>A0A4R7ZCG3</accession>
<dbReference type="PANTHER" id="PTHR31609:SF1">
    <property type="entry name" value="CARBOHYDRATE DEACETYLASE"/>
    <property type="match status" value="1"/>
</dbReference>
<dbReference type="Proteomes" id="UP000294743">
    <property type="component" value="Unassembled WGS sequence"/>
</dbReference>
<evidence type="ECO:0000256" key="4">
    <source>
        <dbReference type="ARBA" id="ARBA00022842"/>
    </source>
</evidence>
<dbReference type="AlphaFoldDB" id="A0A4R7ZCG3"/>
<organism evidence="6 7">
    <name type="scientific">Breznakia blatticola</name>
    <dbReference type="NCBI Taxonomy" id="1754012"/>
    <lineage>
        <taxon>Bacteria</taxon>
        <taxon>Bacillati</taxon>
        <taxon>Bacillota</taxon>
        <taxon>Erysipelotrichia</taxon>
        <taxon>Erysipelotrichales</taxon>
        <taxon>Erysipelotrichaceae</taxon>
        <taxon>Breznakia</taxon>
    </lineage>
</organism>
<dbReference type="GO" id="GO:0019213">
    <property type="term" value="F:deacetylase activity"/>
    <property type="evidence" value="ECO:0007669"/>
    <property type="project" value="TreeGrafter"/>
</dbReference>
<evidence type="ECO:0000256" key="3">
    <source>
        <dbReference type="ARBA" id="ARBA00022801"/>
    </source>
</evidence>
<dbReference type="InterPro" id="IPR011330">
    <property type="entry name" value="Glyco_hydro/deAcase_b/a-brl"/>
</dbReference>
<comment type="cofactor">
    <cofactor evidence="1">
        <name>Mg(2+)</name>
        <dbReference type="ChEBI" id="CHEBI:18420"/>
    </cofactor>
</comment>
<name>A0A4R7ZCG3_9FIRM</name>
<protein>
    <submittedName>
        <fullName evidence="6">Putative glycoside hydrolase/deacetylase ChbG (UPF0249 family)</fullName>
    </submittedName>
</protein>
<reference evidence="6 7" key="1">
    <citation type="submission" date="2019-03" db="EMBL/GenBank/DDBJ databases">
        <title>Genomic Encyclopedia of Type Strains, Phase IV (KMG-IV): sequencing the most valuable type-strain genomes for metagenomic binning, comparative biology and taxonomic classification.</title>
        <authorList>
            <person name="Goeker M."/>
        </authorList>
    </citation>
    <scope>NUCLEOTIDE SEQUENCE [LARGE SCALE GENOMIC DNA]</scope>
    <source>
        <strain evidence="6 7">DSM 28867</strain>
    </source>
</reference>
<comment type="caution">
    <text evidence="6">The sequence shown here is derived from an EMBL/GenBank/DDBJ whole genome shotgun (WGS) entry which is preliminary data.</text>
</comment>
<keyword evidence="3 6" id="KW-0378">Hydrolase</keyword>
<dbReference type="Pfam" id="PF04794">
    <property type="entry name" value="YdjC"/>
    <property type="match status" value="1"/>
</dbReference>
<keyword evidence="7" id="KW-1185">Reference proteome</keyword>
<gene>
    <name evidence="6" type="ORF">EDD63_15311</name>
</gene>
<evidence type="ECO:0000256" key="1">
    <source>
        <dbReference type="ARBA" id="ARBA00001946"/>
    </source>
</evidence>